<dbReference type="EC" id="2.1.1.37" evidence="1"/>
<keyword evidence="3 7" id="KW-0808">Transferase</keyword>
<dbReference type="PROSITE" id="PS51679">
    <property type="entry name" value="SAM_MT_C5"/>
    <property type="match status" value="1"/>
</dbReference>
<comment type="similarity">
    <text evidence="7">Belongs to the class I-like SAM-binding methyltransferase superfamily. C5-methyltransferase family.</text>
</comment>
<dbReference type="AlphaFoldDB" id="A6G3J7"/>
<feature type="active site" evidence="7">
    <location>
        <position position="86"/>
    </location>
</feature>
<evidence type="ECO:0000256" key="6">
    <source>
        <dbReference type="ARBA" id="ARBA00047422"/>
    </source>
</evidence>
<keyword evidence="2 7" id="KW-0489">Methyltransferase</keyword>
<evidence type="ECO:0000313" key="10">
    <source>
        <dbReference type="Proteomes" id="UP000005801"/>
    </source>
</evidence>
<evidence type="ECO:0000256" key="7">
    <source>
        <dbReference type="PROSITE-ProRule" id="PRU01016"/>
    </source>
</evidence>
<comment type="caution">
    <text evidence="9">The sequence shown here is derived from an EMBL/GenBank/DDBJ whole genome shotgun (WGS) entry which is preliminary data.</text>
</comment>
<reference evidence="9 10" key="1">
    <citation type="submission" date="2007-06" db="EMBL/GenBank/DDBJ databases">
        <authorList>
            <person name="Shimkets L."/>
            <person name="Ferriera S."/>
            <person name="Johnson J."/>
            <person name="Kravitz S."/>
            <person name="Beeson K."/>
            <person name="Sutton G."/>
            <person name="Rogers Y.-H."/>
            <person name="Friedman R."/>
            <person name="Frazier M."/>
            <person name="Venter J.C."/>
        </authorList>
    </citation>
    <scope>NUCLEOTIDE SEQUENCE [LARGE SCALE GENOMIC DNA]</scope>
    <source>
        <strain evidence="9 10">SIR-1</strain>
    </source>
</reference>
<dbReference type="InterPro" id="IPR029063">
    <property type="entry name" value="SAM-dependent_MTases_sf"/>
</dbReference>
<dbReference type="SUPFAM" id="SSF53335">
    <property type="entry name" value="S-adenosyl-L-methionine-dependent methyltransferases"/>
    <property type="match status" value="1"/>
</dbReference>
<gene>
    <name evidence="9" type="ORF">PPSIR1_21289</name>
</gene>
<evidence type="ECO:0000256" key="2">
    <source>
        <dbReference type="ARBA" id="ARBA00022603"/>
    </source>
</evidence>
<dbReference type="STRING" id="391625.PPSIR1_21289"/>
<organism evidence="9 10">
    <name type="scientific">Plesiocystis pacifica SIR-1</name>
    <dbReference type="NCBI Taxonomy" id="391625"/>
    <lineage>
        <taxon>Bacteria</taxon>
        <taxon>Pseudomonadati</taxon>
        <taxon>Myxococcota</taxon>
        <taxon>Polyangia</taxon>
        <taxon>Nannocystales</taxon>
        <taxon>Nannocystaceae</taxon>
        <taxon>Plesiocystis</taxon>
    </lineage>
</organism>
<dbReference type="InterPro" id="IPR001525">
    <property type="entry name" value="C5_MeTfrase"/>
</dbReference>
<dbReference type="Pfam" id="PF00145">
    <property type="entry name" value="DNA_methylase"/>
    <property type="match status" value="1"/>
</dbReference>
<evidence type="ECO:0000313" key="9">
    <source>
        <dbReference type="EMBL" id="EDM79604.1"/>
    </source>
</evidence>
<name>A6G3J7_9BACT</name>
<dbReference type="InterPro" id="IPR018117">
    <property type="entry name" value="C5_DNA_meth_AS"/>
</dbReference>
<feature type="region of interest" description="Disordered" evidence="8">
    <location>
        <begin position="381"/>
        <end position="401"/>
    </location>
</feature>
<evidence type="ECO:0000256" key="1">
    <source>
        <dbReference type="ARBA" id="ARBA00011975"/>
    </source>
</evidence>
<dbReference type="GO" id="GO:0003886">
    <property type="term" value="F:DNA (cytosine-5-)-methyltransferase activity"/>
    <property type="evidence" value="ECO:0007669"/>
    <property type="project" value="UniProtKB-EC"/>
</dbReference>
<comment type="catalytic activity">
    <reaction evidence="6">
        <text>a 2'-deoxycytidine in DNA + S-adenosyl-L-methionine = a 5-methyl-2'-deoxycytidine in DNA + S-adenosyl-L-homocysteine + H(+)</text>
        <dbReference type="Rhea" id="RHEA:13681"/>
        <dbReference type="Rhea" id="RHEA-COMP:11369"/>
        <dbReference type="Rhea" id="RHEA-COMP:11370"/>
        <dbReference type="ChEBI" id="CHEBI:15378"/>
        <dbReference type="ChEBI" id="CHEBI:57856"/>
        <dbReference type="ChEBI" id="CHEBI:59789"/>
        <dbReference type="ChEBI" id="CHEBI:85452"/>
        <dbReference type="ChEBI" id="CHEBI:85454"/>
        <dbReference type="EC" id="2.1.1.37"/>
    </reaction>
</comment>
<evidence type="ECO:0000256" key="4">
    <source>
        <dbReference type="ARBA" id="ARBA00022691"/>
    </source>
</evidence>
<dbReference type="GO" id="GO:0044027">
    <property type="term" value="P:negative regulation of gene expression via chromosomal CpG island methylation"/>
    <property type="evidence" value="ECO:0007669"/>
    <property type="project" value="TreeGrafter"/>
</dbReference>
<proteinExistence type="inferred from homology"/>
<evidence type="ECO:0000256" key="8">
    <source>
        <dbReference type="SAM" id="MobiDB-lite"/>
    </source>
</evidence>
<protein>
    <recommendedName>
        <fullName evidence="1">DNA (cytosine-5-)-methyltransferase</fullName>
        <ecNumber evidence="1">2.1.1.37</ecNumber>
    </recommendedName>
</protein>
<dbReference type="GO" id="GO:0009307">
    <property type="term" value="P:DNA restriction-modification system"/>
    <property type="evidence" value="ECO:0007669"/>
    <property type="project" value="UniProtKB-KW"/>
</dbReference>
<keyword evidence="10" id="KW-1185">Reference proteome</keyword>
<dbReference type="GO" id="GO:0032259">
    <property type="term" value="P:methylation"/>
    <property type="evidence" value="ECO:0007669"/>
    <property type="project" value="UniProtKB-KW"/>
</dbReference>
<dbReference type="PROSITE" id="PS00094">
    <property type="entry name" value="C5_MTASE_1"/>
    <property type="match status" value="1"/>
</dbReference>
<sequence length="401" mass="44375">MAHTKHPSISLFTGAGGLDLGLEKAGFQVRLCVEKDTACRSTLRANRPDWPLSTPGDIHLGESSSLMAQAGVQRRQLSLVSGGPPCQPWSKASLWTDDGTLGYGDPRAATIDAYFSFVAATLPQALLLENVPGLASPKGGALKLIEHRLAEINSAHDSVNYRPHAFLVNAADYGVPQFRQRLFVLASIEGKDFSMPSPTHGDGALEYITAWDAIGHLDNKRWPKELSPTGRWAGLLPSIPEGHNYQWHTSRMGGEPLFGWRTKYWSFLLKLSKSKPSWTIPAGPGPSAGPFHWRNRLLSVEELAALQTFPEDYRFDASRHISHRQIGNAVPSAIGELLGLEIRRQFFGERVRRTLRLLPERASRPIPRRHPVRPVPKEFLHLRGKHAAHPGTGKGPSPRRR</sequence>
<dbReference type="eggNOG" id="COG0270">
    <property type="taxonomic scope" value="Bacteria"/>
</dbReference>
<dbReference type="InterPro" id="IPR050390">
    <property type="entry name" value="C5-Methyltransferase"/>
</dbReference>
<dbReference type="EMBL" id="ABCS01000018">
    <property type="protein sequence ID" value="EDM79604.1"/>
    <property type="molecule type" value="Genomic_DNA"/>
</dbReference>
<dbReference type="PRINTS" id="PR00105">
    <property type="entry name" value="C5METTRFRASE"/>
</dbReference>
<keyword evidence="5" id="KW-0680">Restriction system</keyword>
<dbReference type="Proteomes" id="UP000005801">
    <property type="component" value="Unassembled WGS sequence"/>
</dbReference>
<evidence type="ECO:0000256" key="3">
    <source>
        <dbReference type="ARBA" id="ARBA00022679"/>
    </source>
</evidence>
<keyword evidence="4 7" id="KW-0949">S-adenosyl-L-methionine</keyword>
<dbReference type="Gene3D" id="3.40.50.150">
    <property type="entry name" value="Vaccinia Virus protein VP39"/>
    <property type="match status" value="1"/>
</dbReference>
<dbReference type="PANTHER" id="PTHR10629">
    <property type="entry name" value="CYTOSINE-SPECIFIC METHYLTRANSFERASE"/>
    <property type="match status" value="1"/>
</dbReference>
<accession>A6G3J7</accession>
<evidence type="ECO:0000256" key="5">
    <source>
        <dbReference type="ARBA" id="ARBA00022747"/>
    </source>
</evidence>
<dbReference type="Gene3D" id="3.90.120.10">
    <property type="entry name" value="DNA Methylase, subunit A, domain 2"/>
    <property type="match status" value="1"/>
</dbReference>
<dbReference type="PANTHER" id="PTHR10629:SF52">
    <property type="entry name" value="DNA (CYTOSINE-5)-METHYLTRANSFERASE 1"/>
    <property type="match status" value="1"/>
</dbReference>
<dbReference type="GO" id="GO:0003677">
    <property type="term" value="F:DNA binding"/>
    <property type="evidence" value="ECO:0007669"/>
    <property type="project" value="TreeGrafter"/>
</dbReference>